<reference evidence="1" key="1">
    <citation type="submission" date="2020-05" db="EMBL/GenBank/DDBJ databases">
        <title>Large-scale comparative analyses of tick genomes elucidate their genetic diversity and vector capacities.</title>
        <authorList>
            <person name="Jia N."/>
            <person name="Wang J."/>
            <person name="Shi W."/>
            <person name="Du L."/>
            <person name="Sun Y."/>
            <person name="Zhan W."/>
            <person name="Jiang J."/>
            <person name="Wang Q."/>
            <person name="Zhang B."/>
            <person name="Ji P."/>
            <person name="Sakyi L.B."/>
            <person name="Cui X."/>
            <person name="Yuan T."/>
            <person name="Jiang B."/>
            <person name="Yang W."/>
            <person name="Lam T.T.-Y."/>
            <person name="Chang Q."/>
            <person name="Ding S."/>
            <person name="Wang X."/>
            <person name="Zhu J."/>
            <person name="Ruan X."/>
            <person name="Zhao L."/>
            <person name="Wei J."/>
            <person name="Que T."/>
            <person name="Du C."/>
            <person name="Cheng J."/>
            <person name="Dai P."/>
            <person name="Han X."/>
            <person name="Huang E."/>
            <person name="Gao Y."/>
            <person name="Liu J."/>
            <person name="Shao H."/>
            <person name="Ye R."/>
            <person name="Li L."/>
            <person name="Wei W."/>
            <person name="Wang X."/>
            <person name="Wang C."/>
            <person name="Yang T."/>
            <person name="Huo Q."/>
            <person name="Li W."/>
            <person name="Guo W."/>
            <person name="Chen H."/>
            <person name="Zhou L."/>
            <person name="Ni X."/>
            <person name="Tian J."/>
            <person name="Zhou Y."/>
            <person name="Sheng Y."/>
            <person name="Liu T."/>
            <person name="Pan Y."/>
            <person name="Xia L."/>
            <person name="Li J."/>
            <person name="Zhao F."/>
            <person name="Cao W."/>
        </authorList>
    </citation>
    <scope>NUCLEOTIDE SEQUENCE</scope>
    <source>
        <strain evidence="1">Hyas-2018</strain>
    </source>
</reference>
<dbReference type="EMBL" id="CM023482">
    <property type="protein sequence ID" value="KAH6940237.1"/>
    <property type="molecule type" value="Genomic_DNA"/>
</dbReference>
<evidence type="ECO:0000313" key="2">
    <source>
        <dbReference type="Proteomes" id="UP000821845"/>
    </source>
</evidence>
<sequence length="256" mass="29921">MCGPSHGWITEDQPIDLGQQNSRGADQAYIDTQHDSFVGFGAGTLADMTLMQLLLVQVRKNENILMEVKDNLRQTQNQIGDISKIVTEQAVIIRHLMQQVKDLEKKTNDLENRSRRKNLVFYGVDDKTSESWDESEAIIKNICKTNLGMELESVERAHRLGRYNEKKRPIIVKFSLYKERQAVLLNAKRFKNSQYSVSEDYSPETRSVRNKLWEYAKTKREDKTNKAKLNFDKLIINVRAFRWDEEKEEVVPVRRQ</sequence>
<protein>
    <submittedName>
        <fullName evidence="1">Uncharacterized protein</fullName>
    </submittedName>
</protein>
<dbReference type="Proteomes" id="UP000821845">
    <property type="component" value="Chromosome 2"/>
</dbReference>
<accession>A0ACB7T4B8</accession>
<gene>
    <name evidence="1" type="ORF">HPB50_026405</name>
</gene>
<evidence type="ECO:0000313" key="1">
    <source>
        <dbReference type="EMBL" id="KAH6940237.1"/>
    </source>
</evidence>
<name>A0ACB7T4B8_HYAAI</name>
<comment type="caution">
    <text evidence="1">The sequence shown here is derived from an EMBL/GenBank/DDBJ whole genome shotgun (WGS) entry which is preliminary data.</text>
</comment>
<organism evidence="1 2">
    <name type="scientific">Hyalomma asiaticum</name>
    <name type="common">Tick</name>
    <dbReference type="NCBI Taxonomy" id="266040"/>
    <lineage>
        <taxon>Eukaryota</taxon>
        <taxon>Metazoa</taxon>
        <taxon>Ecdysozoa</taxon>
        <taxon>Arthropoda</taxon>
        <taxon>Chelicerata</taxon>
        <taxon>Arachnida</taxon>
        <taxon>Acari</taxon>
        <taxon>Parasitiformes</taxon>
        <taxon>Ixodida</taxon>
        <taxon>Ixodoidea</taxon>
        <taxon>Ixodidae</taxon>
        <taxon>Hyalomminae</taxon>
        <taxon>Hyalomma</taxon>
    </lineage>
</organism>
<proteinExistence type="predicted"/>
<keyword evidence="2" id="KW-1185">Reference proteome</keyword>